<feature type="transmembrane region" description="Helical" evidence="2">
    <location>
        <begin position="149"/>
        <end position="167"/>
    </location>
</feature>
<dbReference type="InterPro" id="IPR052529">
    <property type="entry name" value="Bact_Transport_Assoc"/>
</dbReference>
<feature type="region of interest" description="Disordered" evidence="1">
    <location>
        <begin position="425"/>
        <end position="471"/>
    </location>
</feature>
<evidence type="ECO:0000259" key="3">
    <source>
        <dbReference type="Pfam" id="PF04235"/>
    </source>
</evidence>
<dbReference type="Proteomes" id="UP000218598">
    <property type="component" value="Unassembled WGS sequence"/>
</dbReference>
<dbReference type="InterPro" id="IPR007349">
    <property type="entry name" value="DUF418"/>
</dbReference>
<gene>
    <name evidence="4" type="ORF">CIK66_05425</name>
</gene>
<dbReference type="OrthoDB" id="2388539at2"/>
<keyword evidence="2" id="KW-0812">Transmembrane</keyword>
<feature type="domain" description="DUF418" evidence="3">
    <location>
        <begin position="347"/>
        <end position="424"/>
    </location>
</feature>
<keyword evidence="2" id="KW-1133">Transmembrane helix</keyword>
<feature type="transmembrane region" description="Helical" evidence="2">
    <location>
        <begin position="244"/>
        <end position="262"/>
    </location>
</feature>
<feature type="compositionally biased region" description="Low complexity" evidence="1">
    <location>
        <begin position="440"/>
        <end position="471"/>
    </location>
</feature>
<feature type="transmembrane region" description="Helical" evidence="2">
    <location>
        <begin position="110"/>
        <end position="143"/>
    </location>
</feature>
<feature type="transmembrane region" description="Helical" evidence="2">
    <location>
        <begin position="385"/>
        <end position="404"/>
    </location>
</feature>
<sequence>MSLVAGGGSVPLSDRAGGPDLARGLALLGIALANTVGWLHGSTWTVLLKQQDATVLDRVVDVLLALTIDNRGFPLFAMLFGYGIGILHRRSRERGESAGRFILRMLRRHVVLLAIGLAHAILLFSGDIIVAYAMVGMLCAVLVTRHRAVMPVVAIAALPALGVWGWADGTIGLFGGDGYASAAAPDYVTALRLRTEQAGADVATVLIDDIGLLSPMAIGVIAARLRMLEEVVANRDLLVPIARWGLGIGLLGAVPLAAVLALDPAHRVLDAVLLLGSIGVVHQYTGLIGALGFAAALALLAERVRRQTQSADGTVAPHDAAGHASGGAALRRDAADGGSAPRVVVAAVRGIEALGAVSLSAYVGQSLVAHALFPPYTLDLGARLGSAGAAALMVATWLVMILLAQALRRRGRRGPLEVVLRRLAGSSTSRSPRTDRSPRTLRSLGSPRSSPSARSSRFSPSARSSRPGARP</sequence>
<evidence type="ECO:0000313" key="5">
    <source>
        <dbReference type="Proteomes" id="UP000218598"/>
    </source>
</evidence>
<keyword evidence="2" id="KW-0472">Membrane</keyword>
<dbReference type="AlphaFoldDB" id="A0A2A3YL97"/>
<evidence type="ECO:0000256" key="2">
    <source>
        <dbReference type="SAM" id="Phobius"/>
    </source>
</evidence>
<dbReference type="EMBL" id="NRGR01000008">
    <property type="protein sequence ID" value="PCC40084.1"/>
    <property type="molecule type" value="Genomic_DNA"/>
</dbReference>
<name>A0A2A3YL97_9MICO</name>
<feature type="transmembrane region" description="Helical" evidence="2">
    <location>
        <begin position="72"/>
        <end position="89"/>
    </location>
</feature>
<organism evidence="4 5">
    <name type="scientific">Brachybacterium alimentarium</name>
    <dbReference type="NCBI Taxonomy" id="47845"/>
    <lineage>
        <taxon>Bacteria</taxon>
        <taxon>Bacillati</taxon>
        <taxon>Actinomycetota</taxon>
        <taxon>Actinomycetes</taxon>
        <taxon>Micrococcales</taxon>
        <taxon>Dermabacteraceae</taxon>
        <taxon>Brachybacterium</taxon>
    </lineage>
</organism>
<dbReference type="Pfam" id="PF04235">
    <property type="entry name" value="DUF418"/>
    <property type="match status" value="1"/>
</dbReference>
<feature type="transmembrane region" description="Helical" evidence="2">
    <location>
        <begin position="351"/>
        <end position="373"/>
    </location>
</feature>
<evidence type="ECO:0000313" key="4">
    <source>
        <dbReference type="EMBL" id="PCC40084.1"/>
    </source>
</evidence>
<keyword evidence="5" id="KW-1185">Reference proteome</keyword>
<dbReference type="PANTHER" id="PTHR30590">
    <property type="entry name" value="INNER MEMBRANE PROTEIN"/>
    <property type="match status" value="1"/>
</dbReference>
<proteinExistence type="predicted"/>
<evidence type="ECO:0000256" key="1">
    <source>
        <dbReference type="SAM" id="MobiDB-lite"/>
    </source>
</evidence>
<feature type="transmembrane region" description="Helical" evidence="2">
    <location>
        <begin position="282"/>
        <end position="301"/>
    </location>
</feature>
<feature type="transmembrane region" description="Helical" evidence="2">
    <location>
        <begin position="21"/>
        <end position="39"/>
    </location>
</feature>
<dbReference type="PANTHER" id="PTHR30590:SF2">
    <property type="entry name" value="INNER MEMBRANE PROTEIN"/>
    <property type="match status" value="1"/>
</dbReference>
<reference evidence="4 5" key="1">
    <citation type="journal article" date="2017" name="Elife">
        <title>Extensive horizontal gene transfer in cheese-associated bacteria.</title>
        <authorList>
            <person name="Bonham K.S."/>
            <person name="Wolfe B.E."/>
            <person name="Dutton R.J."/>
        </authorList>
    </citation>
    <scope>NUCLEOTIDE SEQUENCE [LARGE SCALE GENOMIC DNA]</scope>
    <source>
        <strain evidence="4 5">341_9</strain>
    </source>
</reference>
<comment type="caution">
    <text evidence="4">The sequence shown here is derived from an EMBL/GenBank/DDBJ whole genome shotgun (WGS) entry which is preliminary data.</text>
</comment>
<protein>
    <recommendedName>
        <fullName evidence="3">DUF418 domain-containing protein</fullName>
    </recommendedName>
</protein>
<accession>A0A2A3YL97</accession>